<feature type="transmembrane region" description="Helical" evidence="1">
    <location>
        <begin position="65"/>
        <end position="83"/>
    </location>
</feature>
<keyword evidence="1" id="KW-0812">Transmembrane</keyword>
<feature type="transmembrane region" description="Helical" evidence="1">
    <location>
        <begin position="135"/>
        <end position="155"/>
    </location>
</feature>
<dbReference type="OrthoDB" id="1097130at2"/>
<dbReference type="AlphaFoldDB" id="A0A0A2EXC1"/>
<feature type="transmembrane region" description="Helical" evidence="1">
    <location>
        <begin position="161"/>
        <end position="182"/>
    </location>
</feature>
<comment type="caution">
    <text evidence="2">The sequence shown here is derived from an EMBL/GenBank/DDBJ whole genome shotgun (WGS) entry which is preliminary data.</text>
</comment>
<dbReference type="RefSeq" id="WP_039422392.1">
    <property type="nucleotide sequence ID" value="NZ_JRAI01000086.1"/>
</dbReference>
<dbReference type="Proteomes" id="UP000030130">
    <property type="component" value="Unassembled WGS sequence"/>
</dbReference>
<proteinExistence type="predicted"/>
<sequence>MTTKKYPDIAPFLGSNPMGGFLPVVLLLLLLPSAGMMVAWTAAIALFVIIGGVLFFRRESKHRQPAILTSLAVLLLLLPTIWLPEASSLVGIGSSLTAILMVSAAVRLLRGSGPKEANYTDCPHKRLVMLEYGRITGSILRISLFFLFLMGLLLYFRGERIAHVLLYLPGVSLFLLYVYEVIRLEWVRREMRREEWIPITDTQGESIGRIARSETEALADPAAGLLPVVRLIAISDGMIYLSHYCKCDLCTGDCYDTPFFSWLTTDKHHKELAQSLIDERFCGVNRLRPHFLLRYIHNENGKDRLVYLYLAHMSEPNMILCDKDPRVGKWWPVDQIEEQLSGLTFGPYLRSEMPYLRQTVLLAEQLKNHHE</sequence>
<evidence type="ECO:0000313" key="3">
    <source>
        <dbReference type="Proteomes" id="UP000030130"/>
    </source>
</evidence>
<keyword evidence="1" id="KW-0472">Membrane</keyword>
<protein>
    <submittedName>
        <fullName evidence="2">Membrane protein</fullName>
    </submittedName>
</protein>
<organism evidence="2 3">
    <name type="scientific">Porphyromonas gulae</name>
    <dbReference type="NCBI Taxonomy" id="111105"/>
    <lineage>
        <taxon>Bacteria</taxon>
        <taxon>Pseudomonadati</taxon>
        <taxon>Bacteroidota</taxon>
        <taxon>Bacteroidia</taxon>
        <taxon>Bacteroidales</taxon>
        <taxon>Porphyromonadaceae</taxon>
        <taxon>Porphyromonas</taxon>
    </lineage>
</organism>
<keyword evidence="1" id="KW-1133">Transmembrane helix</keyword>
<reference evidence="2 3" key="1">
    <citation type="submission" date="2014-08" db="EMBL/GenBank/DDBJ databases">
        <title>Porphyromonas gulae strain:COT-052_OH1451 Genome sequencing.</title>
        <authorList>
            <person name="Wallis C."/>
            <person name="Deusch O."/>
            <person name="O'Flynn C."/>
            <person name="Davis I."/>
            <person name="Jospin G."/>
            <person name="Darling A.E."/>
            <person name="Coil D.A."/>
            <person name="Alexiev A."/>
            <person name="Horsfall A."/>
            <person name="Kirkwood N."/>
            <person name="Harris S."/>
            <person name="Eisen J.A."/>
        </authorList>
    </citation>
    <scope>NUCLEOTIDE SEQUENCE [LARGE SCALE GENOMIC DNA]</scope>
    <source>
        <strain evidence="3">COT-052 OH1451</strain>
    </source>
</reference>
<accession>A0A0A2EXC1</accession>
<evidence type="ECO:0000313" key="2">
    <source>
        <dbReference type="EMBL" id="KGN83531.1"/>
    </source>
</evidence>
<feature type="transmembrane region" description="Helical" evidence="1">
    <location>
        <begin position="37"/>
        <end position="56"/>
    </location>
</feature>
<evidence type="ECO:0000256" key="1">
    <source>
        <dbReference type="SAM" id="Phobius"/>
    </source>
</evidence>
<dbReference type="eggNOG" id="COG1443">
    <property type="taxonomic scope" value="Bacteria"/>
</dbReference>
<dbReference type="EMBL" id="JRAI01000086">
    <property type="protein sequence ID" value="KGN83531.1"/>
    <property type="molecule type" value="Genomic_DNA"/>
</dbReference>
<dbReference type="STRING" id="111105.HR09_02815"/>
<name>A0A0A2EXC1_9PORP</name>
<feature type="transmembrane region" description="Helical" evidence="1">
    <location>
        <begin position="89"/>
        <end position="109"/>
    </location>
</feature>
<feature type="transmembrane region" description="Helical" evidence="1">
    <location>
        <begin position="12"/>
        <end position="31"/>
    </location>
</feature>
<gene>
    <name evidence="2" type="ORF">HR08_10775</name>
</gene>